<dbReference type="OrthoDB" id="982527at2"/>
<evidence type="ECO:0000313" key="4">
    <source>
        <dbReference type="Proteomes" id="UP000198412"/>
    </source>
</evidence>
<dbReference type="CDD" id="cd05379">
    <property type="entry name" value="CAP_bacterial"/>
    <property type="match status" value="1"/>
</dbReference>
<name>A0A238VP89_9FLAO</name>
<feature type="chain" id="PRO_5012850814" evidence="1">
    <location>
        <begin position="22"/>
        <end position="164"/>
    </location>
</feature>
<evidence type="ECO:0000259" key="2">
    <source>
        <dbReference type="Pfam" id="PF00188"/>
    </source>
</evidence>
<dbReference type="PANTHER" id="PTHR31157">
    <property type="entry name" value="SCP DOMAIN-CONTAINING PROTEIN"/>
    <property type="match status" value="1"/>
</dbReference>
<evidence type="ECO:0000313" key="3">
    <source>
        <dbReference type="EMBL" id="SNR36038.1"/>
    </source>
</evidence>
<dbReference type="InterPro" id="IPR014044">
    <property type="entry name" value="CAP_dom"/>
</dbReference>
<gene>
    <name evidence="3" type="ORF">SAMN04488111_0807</name>
</gene>
<dbReference type="Proteomes" id="UP000198412">
    <property type="component" value="Unassembled WGS sequence"/>
</dbReference>
<dbReference type="SUPFAM" id="SSF55797">
    <property type="entry name" value="PR-1-like"/>
    <property type="match status" value="1"/>
</dbReference>
<proteinExistence type="predicted"/>
<dbReference type="EMBL" id="FZNX01000001">
    <property type="protein sequence ID" value="SNR36038.1"/>
    <property type="molecule type" value="Genomic_DNA"/>
</dbReference>
<protein>
    <submittedName>
        <fullName evidence="3">Cysteine-rich secretory protein family protein</fullName>
    </submittedName>
</protein>
<feature type="signal peptide" evidence="1">
    <location>
        <begin position="1"/>
        <end position="21"/>
    </location>
</feature>
<dbReference type="InterPro" id="IPR035940">
    <property type="entry name" value="CAP_sf"/>
</dbReference>
<organism evidence="3 4">
    <name type="scientific">Lutibacter flavus</name>
    <dbReference type="NCBI Taxonomy" id="691689"/>
    <lineage>
        <taxon>Bacteria</taxon>
        <taxon>Pseudomonadati</taxon>
        <taxon>Bacteroidota</taxon>
        <taxon>Flavobacteriia</taxon>
        <taxon>Flavobacteriales</taxon>
        <taxon>Flavobacteriaceae</taxon>
        <taxon>Lutibacter</taxon>
    </lineage>
</organism>
<dbReference type="PANTHER" id="PTHR31157:SF1">
    <property type="entry name" value="SCP DOMAIN-CONTAINING PROTEIN"/>
    <property type="match status" value="1"/>
</dbReference>
<accession>A0A238VP89</accession>
<sequence length="164" mass="18790">MKTLIVKLTLFLFFFSLFTSCSPEEDDIYFDEVLESKISYTPIENEILDLVNNYRVEKGLISLNKLNIISSVAETHTHYMVNLGELNHDYFPERHEKLVQNANAKSVGENVAFGYSSAKSVVNAWLLSDSHREIIENPGYTHFGISTDNDSQGNNYFTHIFIKQ</sequence>
<keyword evidence="1" id="KW-0732">Signal</keyword>
<dbReference type="PROSITE" id="PS51257">
    <property type="entry name" value="PROKAR_LIPOPROTEIN"/>
    <property type="match status" value="1"/>
</dbReference>
<feature type="domain" description="SCP" evidence="2">
    <location>
        <begin position="48"/>
        <end position="158"/>
    </location>
</feature>
<reference evidence="4" key="1">
    <citation type="submission" date="2017-06" db="EMBL/GenBank/DDBJ databases">
        <authorList>
            <person name="Varghese N."/>
            <person name="Submissions S."/>
        </authorList>
    </citation>
    <scope>NUCLEOTIDE SEQUENCE [LARGE SCALE GENOMIC DNA]</scope>
    <source>
        <strain evidence="4">DSM 27993</strain>
    </source>
</reference>
<evidence type="ECO:0000256" key="1">
    <source>
        <dbReference type="SAM" id="SignalP"/>
    </source>
</evidence>
<keyword evidence="4" id="KW-1185">Reference proteome</keyword>
<dbReference type="Pfam" id="PF00188">
    <property type="entry name" value="CAP"/>
    <property type="match status" value="1"/>
</dbReference>
<dbReference type="Gene3D" id="3.40.33.10">
    <property type="entry name" value="CAP"/>
    <property type="match status" value="1"/>
</dbReference>
<dbReference type="RefSeq" id="WP_089377117.1">
    <property type="nucleotide sequence ID" value="NZ_FZNX01000001.1"/>
</dbReference>
<dbReference type="AlphaFoldDB" id="A0A238VP89"/>